<evidence type="ECO:0000256" key="1">
    <source>
        <dbReference type="ARBA" id="ARBA00008791"/>
    </source>
</evidence>
<dbReference type="Pfam" id="PF00582">
    <property type="entry name" value="Usp"/>
    <property type="match status" value="2"/>
</dbReference>
<gene>
    <name evidence="3" type="ORF">AB5J50_03130</name>
</gene>
<dbReference type="RefSeq" id="WP_369254650.1">
    <property type="nucleotide sequence ID" value="NZ_CP163440.1"/>
</dbReference>
<feature type="domain" description="UspA" evidence="2">
    <location>
        <begin position="4"/>
        <end position="123"/>
    </location>
</feature>
<dbReference type="SUPFAM" id="SSF52402">
    <property type="entry name" value="Adenine nucleotide alpha hydrolases-like"/>
    <property type="match status" value="2"/>
</dbReference>
<evidence type="ECO:0000313" key="3">
    <source>
        <dbReference type="EMBL" id="XDQ59833.1"/>
    </source>
</evidence>
<feature type="domain" description="UspA" evidence="2">
    <location>
        <begin position="134"/>
        <end position="272"/>
    </location>
</feature>
<organism evidence="3">
    <name type="scientific">Streptomyces sp. R35</name>
    <dbReference type="NCBI Taxonomy" id="3238630"/>
    <lineage>
        <taxon>Bacteria</taxon>
        <taxon>Bacillati</taxon>
        <taxon>Actinomycetota</taxon>
        <taxon>Actinomycetes</taxon>
        <taxon>Kitasatosporales</taxon>
        <taxon>Streptomycetaceae</taxon>
        <taxon>Streptomyces</taxon>
    </lineage>
</organism>
<name>A0AB39RWS3_9ACTN</name>
<accession>A0AB39RWS3</accession>
<sequence length="272" mass="28278">MTTRHVTVGVDGSLIAVRALDRAAEEAVLRGARLEIVYAVPDLDEAGPVLASAAARLRERHPGLPVTTSAFEGGPVQALAQHGQDAELTVVGTRGLGGVGGLLFGSVSLRLAAHTRGPLLVVRGNHQSAGRGEVLLGLEGDADADAAAFAFAEAERRGVRLRVLHSAAHRRRTPAPPGPVPADRARDDAAGHVLTEQAVPRSAVAGLRQRNPQVEVAVRTVDSDRVHSLLEATREAAVVVVGARGHSHRIGPRPGPVTAALLHHSHCPVAIV</sequence>
<dbReference type="InterPro" id="IPR014729">
    <property type="entry name" value="Rossmann-like_a/b/a_fold"/>
</dbReference>
<reference evidence="3" key="1">
    <citation type="submission" date="2024-07" db="EMBL/GenBank/DDBJ databases">
        <authorList>
            <person name="Yu S.T."/>
        </authorList>
    </citation>
    <scope>NUCLEOTIDE SEQUENCE</scope>
    <source>
        <strain evidence="3">R35</strain>
    </source>
</reference>
<dbReference type="EMBL" id="CP163440">
    <property type="protein sequence ID" value="XDQ59833.1"/>
    <property type="molecule type" value="Genomic_DNA"/>
</dbReference>
<dbReference type="InterPro" id="IPR006015">
    <property type="entry name" value="Universal_stress_UspA"/>
</dbReference>
<evidence type="ECO:0000259" key="2">
    <source>
        <dbReference type="Pfam" id="PF00582"/>
    </source>
</evidence>
<comment type="similarity">
    <text evidence="1">Belongs to the universal stress protein A family.</text>
</comment>
<dbReference type="InterPro" id="IPR006016">
    <property type="entry name" value="UspA"/>
</dbReference>
<proteinExistence type="inferred from homology"/>
<dbReference type="PRINTS" id="PR01438">
    <property type="entry name" value="UNVRSLSTRESS"/>
</dbReference>
<dbReference type="PANTHER" id="PTHR46268:SF6">
    <property type="entry name" value="UNIVERSAL STRESS PROTEIN UP12"/>
    <property type="match status" value="1"/>
</dbReference>
<dbReference type="AlphaFoldDB" id="A0AB39RWS3"/>
<protein>
    <submittedName>
        <fullName evidence="3">Universal stress protein</fullName>
    </submittedName>
</protein>
<dbReference type="Gene3D" id="3.40.50.620">
    <property type="entry name" value="HUPs"/>
    <property type="match status" value="2"/>
</dbReference>
<dbReference type="PANTHER" id="PTHR46268">
    <property type="entry name" value="STRESS RESPONSE PROTEIN NHAX"/>
    <property type="match status" value="1"/>
</dbReference>